<gene>
    <name evidence="2" type="ORF">MgSA37_03803</name>
</gene>
<dbReference type="AlphaFoldDB" id="A0A0X8X4N2"/>
<name>A0A0X8X4N2_9SPHI</name>
<evidence type="ECO:0000313" key="2">
    <source>
        <dbReference type="EMBL" id="BAU55612.1"/>
    </source>
</evidence>
<evidence type="ECO:0000259" key="1">
    <source>
        <dbReference type="Pfam" id="PF14028"/>
    </source>
</evidence>
<accession>A0A0X8X4N2</accession>
<dbReference type="KEGG" id="mgot:MgSA37_03803"/>
<protein>
    <recommendedName>
        <fullName evidence="1">Thiopeptide-type bacteriocin biosynthesis domain-containing protein</fullName>
    </recommendedName>
</protein>
<dbReference type="Pfam" id="PF14028">
    <property type="entry name" value="Lant_dehydr_C"/>
    <property type="match status" value="1"/>
</dbReference>
<dbReference type="Proteomes" id="UP000218263">
    <property type="component" value="Chromosome"/>
</dbReference>
<organism evidence="2 3">
    <name type="scientific">Mucilaginibacter gotjawali</name>
    <dbReference type="NCBI Taxonomy" id="1550579"/>
    <lineage>
        <taxon>Bacteria</taxon>
        <taxon>Pseudomonadati</taxon>
        <taxon>Bacteroidota</taxon>
        <taxon>Sphingobacteriia</taxon>
        <taxon>Sphingobacteriales</taxon>
        <taxon>Sphingobacteriaceae</taxon>
        <taxon>Mucilaginibacter</taxon>
    </lineage>
</organism>
<keyword evidence="3" id="KW-1185">Reference proteome</keyword>
<proteinExistence type="predicted"/>
<dbReference type="NCBIfam" id="TIGR03891">
    <property type="entry name" value="thiopep_ocin"/>
    <property type="match status" value="1"/>
</dbReference>
<sequence>MYTDKLVIDTYIQENNRYKNNLMEISETFFNNDSVTVLKFISLLDDQNSEFYRIIFGMRGIDMFLNDFNFSSLDKHKFFKLQVEAFSKEFSSSSQVRSSLNQKYKMQEKKISLHMDSAFDVQNAIDEPAELLNIRSKLNIKYIGIIMDEFEQNKNDQEFLSFLSSHIHMFINRLFIAKQRKYELLIYSFLERFYSSNLARARTYDS</sequence>
<feature type="domain" description="Thiopeptide-type bacteriocin biosynthesis" evidence="1">
    <location>
        <begin position="4"/>
        <end position="194"/>
    </location>
</feature>
<evidence type="ECO:0000313" key="3">
    <source>
        <dbReference type="Proteomes" id="UP000218263"/>
    </source>
</evidence>
<dbReference type="EMBL" id="AP017313">
    <property type="protein sequence ID" value="BAU55612.1"/>
    <property type="molecule type" value="Genomic_DNA"/>
</dbReference>
<reference evidence="2 3" key="1">
    <citation type="submission" date="2015-12" db="EMBL/GenBank/DDBJ databases">
        <title>Genome sequence of Mucilaginibacter gotjawali.</title>
        <authorList>
            <person name="Lee J.S."/>
            <person name="Lee K.C."/>
            <person name="Kim K.K."/>
            <person name="Lee B.W."/>
        </authorList>
    </citation>
    <scope>NUCLEOTIDE SEQUENCE [LARGE SCALE GENOMIC DNA]</scope>
    <source>
        <strain evidence="2 3">SA3-7</strain>
    </source>
</reference>
<dbReference type="InterPro" id="IPR023809">
    <property type="entry name" value="Thiopep_bacteriocin_synth_dom"/>
</dbReference>